<keyword evidence="8" id="KW-1133">Transmembrane helix</keyword>
<keyword evidence="4" id="KW-0328">Glycosyltransferase</keyword>
<dbReference type="Pfam" id="PF13733">
    <property type="entry name" value="Glyco_transf_7N"/>
    <property type="match status" value="1"/>
</dbReference>
<evidence type="ECO:0000256" key="3">
    <source>
        <dbReference type="ARBA" id="ARBA00005735"/>
    </source>
</evidence>
<dbReference type="Gene3D" id="3.90.550.10">
    <property type="entry name" value="Spore Coat Polysaccharide Biosynthesis Protein SpsA, Chain A"/>
    <property type="match status" value="1"/>
</dbReference>
<evidence type="ECO:0008006" key="15">
    <source>
        <dbReference type="Google" id="ProtNLM"/>
    </source>
</evidence>
<dbReference type="PANTHER" id="PTHR19300:SF57">
    <property type="entry name" value="BETA-1,4-N-ACETYLGALACTOSAMINYLTRANSFERASE"/>
    <property type="match status" value="1"/>
</dbReference>
<organism evidence="13 14">
    <name type="scientific">Blomia tropicalis</name>
    <name type="common">Mite</name>
    <dbReference type="NCBI Taxonomy" id="40697"/>
    <lineage>
        <taxon>Eukaryota</taxon>
        <taxon>Metazoa</taxon>
        <taxon>Ecdysozoa</taxon>
        <taxon>Arthropoda</taxon>
        <taxon>Chelicerata</taxon>
        <taxon>Arachnida</taxon>
        <taxon>Acari</taxon>
        <taxon>Acariformes</taxon>
        <taxon>Sarcoptiformes</taxon>
        <taxon>Astigmata</taxon>
        <taxon>Glycyphagoidea</taxon>
        <taxon>Echimyopodidae</taxon>
        <taxon>Blomia</taxon>
    </lineage>
</organism>
<evidence type="ECO:0000256" key="8">
    <source>
        <dbReference type="ARBA" id="ARBA00022989"/>
    </source>
</evidence>
<keyword evidence="14" id="KW-1185">Reference proteome</keyword>
<evidence type="ECO:0000256" key="1">
    <source>
        <dbReference type="ARBA" id="ARBA00004606"/>
    </source>
</evidence>
<feature type="domain" description="Galactosyltransferase N-terminal" evidence="12">
    <location>
        <begin position="1"/>
        <end position="68"/>
    </location>
</feature>
<evidence type="ECO:0000256" key="6">
    <source>
        <dbReference type="ARBA" id="ARBA00022692"/>
    </source>
</evidence>
<dbReference type="OMA" id="NSCTITI"/>
<sequence length="201" mass="23897">MHQYLVKQNAINYQIFVIEQNDQSPFNRATLLNIGFFESIQLNPDLNCFIFHDVDILPLDVRQLYTCSETPRHLCSYLDKFRFVLIYPNLFGGVVAIQKDQFIKVNGYSNMYKGWGGEDDDFYQRIKHHFGRIERYSKEIGRCVMKNHHQYELINHDRSHLLKNVIDRSYSDGLSNLKQTYNRNQVELNPLYVKINVDLRL</sequence>
<proteinExistence type="inferred from homology"/>
<evidence type="ECO:0000256" key="2">
    <source>
        <dbReference type="ARBA" id="ARBA00004922"/>
    </source>
</evidence>
<dbReference type="PANTHER" id="PTHR19300">
    <property type="entry name" value="BETA-1,4-GALACTOSYLTRANSFERASE"/>
    <property type="match status" value="1"/>
</dbReference>
<keyword evidence="5" id="KW-0808">Transferase</keyword>
<keyword evidence="9" id="KW-0472">Membrane</keyword>
<dbReference type="GO" id="GO:0008378">
    <property type="term" value="F:galactosyltransferase activity"/>
    <property type="evidence" value="ECO:0007669"/>
    <property type="project" value="TreeGrafter"/>
</dbReference>
<evidence type="ECO:0000259" key="12">
    <source>
        <dbReference type="Pfam" id="PF13733"/>
    </source>
</evidence>
<accession>A0A9Q0M127</accession>
<dbReference type="InterPro" id="IPR003859">
    <property type="entry name" value="Galactosyl_T"/>
</dbReference>
<comment type="caution">
    <text evidence="13">The sequence shown here is derived from an EMBL/GenBank/DDBJ whole genome shotgun (WGS) entry which is preliminary data.</text>
</comment>
<dbReference type="GO" id="GO:0016020">
    <property type="term" value="C:membrane"/>
    <property type="evidence" value="ECO:0007669"/>
    <property type="project" value="UniProtKB-SubCell"/>
</dbReference>
<dbReference type="PRINTS" id="PR02050">
    <property type="entry name" value="B14GALTRFASE"/>
</dbReference>
<evidence type="ECO:0000256" key="9">
    <source>
        <dbReference type="ARBA" id="ARBA00023136"/>
    </source>
</evidence>
<evidence type="ECO:0000313" key="13">
    <source>
        <dbReference type="EMBL" id="KAJ6216907.1"/>
    </source>
</evidence>
<dbReference type="InterPro" id="IPR027791">
    <property type="entry name" value="Galactosyl_T_C"/>
</dbReference>
<keyword evidence="7" id="KW-0735">Signal-anchor</keyword>
<dbReference type="EMBL" id="JAPWDV010000003">
    <property type="protein sequence ID" value="KAJ6216907.1"/>
    <property type="molecule type" value="Genomic_DNA"/>
</dbReference>
<dbReference type="Pfam" id="PF02709">
    <property type="entry name" value="Glyco_transf_7C"/>
    <property type="match status" value="1"/>
</dbReference>
<gene>
    <name evidence="13" type="ORF">RDWZM_008064</name>
</gene>
<evidence type="ECO:0000256" key="10">
    <source>
        <dbReference type="ARBA" id="ARBA00023180"/>
    </source>
</evidence>
<evidence type="ECO:0000256" key="7">
    <source>
        <dbReference type="ARBA" id="ARBA00022968"/>
    </source>
</evidence>
<feature type="domain" description="Galactosyltransferase C-terminal" evidence="11">
    <location>
        <begin position="72"/>
        <end position="149"/>
    </location>
</feature>
<keyword evidence="6" id="KW-0812">Transmembrane</keyword>
<dbReference type="GO" id="GO:0033842">
    <property type="term" value="F:N-acetyl-beta-glucosaminyl-derivative 4-beta-N-acetylgalactosaminyltransferase activity"/>
    <property type="evidence" value="ECO:0007669"/>
    <property type="project" value="TreeGrafter"/>
</dbReference>
<dbReference type="Proteomes" id="UP001142055">
    <property type="component" value="Chromosome 3"/>
</dbReference>
<evidence type="ECO:0000313" key="14">
    <source>
        <dbReference type="Proteomes" id="UP001142055"/>
    </source>
</evidence>
<name>A0A9Q0M127_BLOTA</name>
<comment type="subcellular location">
    <subcellularLocation>
        <location evidence="1">Membrane</location>
        <topology evidence="1">Single-pass type II membrane protein</topology>
    </subcellularLocation>
</comment>
<dbReference type="AlphaFoldDB" id="A0A9Q0M127"/>
<comment type="pathway">
    <text evidence="2">Protein modification; protein glycosylation.</text>
</comment>
<evidence type="ECO:0000259" key="11">
    <source>
        <dbReference type="Pfam" id="PF02709"/>
    </source>
</evidence>
<comment type="similarity">
    <text evidence="3">Belongs to the glycosyltransferase 7 family.</text>
</comment>
<dbReference type="GO" id="GO:0005794">
    <property type="term" value="C:Golgi apparatus"/>
    <property type="evidence" value="ECO:0007669"/>
    <property type="project" value="TreeGrafter"/>
</dbReference>
<reference evidence="13" key="1">
    <citation type="submission" date="2022-12" db="EMBL/GenBank/DDBJ databases">
        <title>Genome assemblies of Blomia tropicalis.</title>
        <authorList>
            <person name="Cui Y."/>
        </authorList>
    </citation>
    <scope>NUCLEOTIDE SEQUENCE</scope>
    <source>
        <tissue evidence="13">Adult mites</tissue>
    </source>
</reference>
<evidence type="ECO:0000256" key="4">
    <source>
        <dbReference type="ARBA" id="ARBA00022676"/>
    </source>
</evidence>
<protein>
    <recommendedName>
        <fullName evidence="15">Beta-1,4-N-acetylgalactosaminyltransferase bre-4</fullName>
    </recommendedName>
</protein>
<dbReference type="InterPro" id="IPR027995">
    <property type="entry name" value="Galactosyl_T_N"/>
</dbReference>
<keyword evidence="10" id="KW-0325">Glycoprotein</keyword>
<dbReference type="InterPro" id="IPR029044">
    <property type="entry name" value="Nucleotide-diphossugar_trans"/>
</dbReference>
<dbReference type="GO" id="GO:0005975">
    <property type="term" value="P:carbohydrate metabolic process"/>
    <property type="evidence" value="ECO:0007669"/>
    <property type="project" value="InterPro"/>
</dbReference>
<evidence type="ECO:0000256" key="5">
    <source>
        <dbReference type="ARBA" id="ARBA00022679"/>
    </source>
</evidence>
<dbReference type="SUPFAM" id="SSF53448">
    <property type="entry name" value="Nucleotide-diphospho-sugar transferases"/>
    <property type="match status" value="1"/>
</dbReference>
<dbReference type="GO" id="GO:0006688">
    <property type="term" value="P:glycosphingolipid biosynthetic process"/>
    <property type="evidence" value="ECO:0007669"/>
    <property type="project" value="TreeGrafter"/>
</dbReference>